<evidence type="ECO:0000256" key="5">
    <source>
        <dbReference type="ARBA" id="ARBA00048336"/>
    </source>
</evidence>
<comment type="catalytic activity">
    <reaction evidence="4">
        <text>O-phospho-L-seryl-[protein] + H2O = L-seryl-[protein] + phosphate</text>
        <dbReference type="Rhea" id="RHEA:20629"/>
        <dbReference type="Rhea" id="RHEA-COMP:9863"/>
        <dbReference type="Rhea" id="RHEA-COMP:11604"/>
        <dbReference type="ChEBI" id="CHEBI:15377"/>
        <dbReference type="ChEBI" id="CHEBI:29999"/>
        <dbReference type="ChEBI" id="CHEBI:43474"/>
        <dbReference type="ChEBI" id="CHEBI:83421"/>
        <dbReference type="EC" id="3.1.3.16"/>
    </reaction>
</comment>
<dbReference type="InterPro" id="IPR000340">
    <property type="entry name" value="Dual-sp_phosphatase_cat-dom"/>
</dbReference>
<gene>
    <name evidence="8" type="ORF">M378DRAFT_784933</name>
</gene>
<evidence type="ECO:0000313" key="9">
    <source>
        <dbReference type="Proteomes" id="UP000054549"/>
    </source>
</evidence>
<evidence type="ECO:0000256" key="4">
    <source>
        <dbReference type="ARBA" id="ARBA00047761"/>
    </source>
</evidence>
<dbReference type="AlphaFoldDB" id="A0A0C2TQA3"/>
<dbReference type="PROSITE" id="PS50054">
    <property type="entry name" value="TYR_PHOSPHATASE_DUAL"/>
    <property type="match status" value="1"/>
</dbReference>
<keyword evidence="9" id="KW-1185">Reference proteome</keyword>
<feature type="domain" description="Tyrosine-protein phosphatase" evidence="6">
    <location>
        <begin position="22"/>
        <end position="167"/>
    </location>
</feature>
<dbReference type="Proteomes" id="UP000054549">
    <property type="component" value="Unassembled WGS sequence"/>
</dbReference>
<evidence type="ECO:0000313" key="8">
    <source>
        <dbReference type="EMBL" id="KIL69424.1"/>
    </source>
</evidence>
<evidence type="ECO:0000259" key="6">
    <source>
        <dbReference type="PROSITE" id="PS50054"/>
    </source>
</evidence>
<comment type="catalytic activity">
    <reaction evidence="5">
        <text>O-phospho-L-threonyl-[protein] + H2O = L-threonyl-[protein] + phosphate</text>
        <dbReference type="Rhea" id="RHEA:47004"/>
        <dbReference type="Rhea" id="RHEA-COMP:11060"/>
        <dbReference type="Rhea" id="RHEA-COMP:11605"/>
        <dbReference type="ChEBI" id="CHEBI:15377"/>
        <dbReference type="ChEBI" id="CHEBI:30013"/>
        <dbReference type="ChEBI" id="CHEBI:43474"/>
        <dbReference type="ChEBI" id="CHEBI:61977"/>
        <dbReference type="EC" id="3.1.3.16"/>
    </reaction>
</comment>
<name>A0A0C2TQA3_AMAMK</name>
<dbReference type="InterPro" id="IPR029021">
    <property type="entry name" value="Prot-tyrosine_phosphatase-like"/>
</dbReference>
<organism evidence="8 9">
    <name type="scientific">Amanita muscaria (strain Koide BX008)</name>
    <dbReference type="NCBI Taxonomy" id="946122"/>
    <lineage>
        <taxon>Eukaryota</taxon>
        <taxon>Fungi</taxon>
        <taxon>Dikarya</taxon>
        <taxon>Basidiomycota</taxon>
        <taxon>Agaricomycotina</taxon>
        <taxon>Agaricomycetes</taxon>
        <taxon>Agaricomycetidae</taxon>
        <taxon>Agaricales</taxon>
        <taxon>Pluteineae</taxon>
        <taxon>Amanitaceae</taxon>
        <taxon>Amanita</taxon>
    </lineage>
</organism>
<evidence type="ECO:0000259" key="7">
    <source>
        <dbReference type="PROSITE" id="PS50056"/>
    </source>
</evidence>
<dbReference type="InterPro" id="IPR020422">
    <property type="entry name" value="TYR_PHOSPHATASE_DUAL_dom"/>
</dbReference>
<evidence type="ECO:0000256" key="3">
    <source>
        <dbReference type="ARBA" id="ARBA00022912"/>
    </source>
</evidence>
<dbReference type="InterPro" id="IPR016130">
    <property type="entry name" value="Tyr_Pase_AS"/>
</dbReference>
<dbReference type="GO" id="GO:0004725">
    <property type="term" value="F:protein tyrosine phosphatase activity"/>
    <property type="evidence" value="ECO:0007669"/>
    <property type="project" value="TreeGrafter"/>
</dbReference>
<dbReference type="Pfam" id="PF00782">
    <property type="entry name" value="DSPc"/>
    <property type="match status" value="1"/>
</dbReference>
<dbReference type="PANTHER" id="PTHR45948:SF2">
    <property type="entry name" value="DUAL SPECIFICITY PROTEIN PHOSPHATASE"/>
    <property type="match status" value="1"/>
</dbReference>
<dbReference type="PROSITE" id="PS50056">
    <property type="entry name" value="TYR_PHOSPHATASE_2"/>
    <property type="match status" value="1"/>
</dbReference>
<dbReference type="SUPFAM" id="SSF52799">
    <property type="entry name" value="(Phosphotyrosine protein) phosphatases II"/>
    <property type="match status" value="1"/>
</dbReference>
<dbReference type="GO" id="GO:0004722">
    <property type="term" value="F:protein serine/threonine phosphatase activity"/>
    <property type="evidence" value="ECO:0007669"/>
    <property type="project" value="UniProtKB-EC"/>
</dbReference>
<reference evidence="8 9" key="1">
    <citation type="submission" date="2014-04" db="EMBL/GenBank/DDBJ databases">
        <title>Evolutionary Origins and Diversification of the Mycorrhizal Mutualists.</title>
        <authorList>
            <consortium name="DOE Joint Genome Institute"/>
            <consortium name="Mycorrhizal Genomics Consortium"/>
            <person name="Kohler A."/>
            <person name="Kuo A."/>
            <person name="Nagy L.G."/>
            <person name="Floudas D."/>
            <person name="Copeland A."/>
            <person name="Barry K.W."/>
            <person name="Cichocki N."/>
            <person name="Veneault-Fourrey C."/>
            <person name="LaButti K."/>
            <person name="Lindquist E.A."/>
            <person name="Lipzen A."/>
            <person name="Lundell T."/>
            <person name="Morin E."/>
            <person name="Murat C."/>
            <person name="Riley R."/>
            <person name="Ohm R."/>
            <person name="Sun H."/>
            <person name="Tunlid A."/>
            <person name="Henrissat B."/>
            <person name="Grigoriev I.V."/>
            <person name="Hibbett D.S."/>
            <person name="Martin F."/>
        </authorList>
    </citation>
    <scope>NUCLEOTIDE SEQUENCE [LARGE SCALE GENOMIC DNA]</scope>
    <source>
        <strain evidence="8 9">Koide BX008</strain>
    </source>
</reference>
<dbReference type="PANTHER" id="PTHR45948">
    <property type="entry name" value="DUAL SPECIFICITY PROTEIN PHOSPHATASE DDB_G0269404-RELATED"/>
    <property type="match status" value="1"/>
</dbReference>
<dbReference type="HOGENOM" id="CLU_027074_9_0_1"/>
<sequence length="189" mass="21463">MLAFPTYNLAQVAGRVRDRRTEAHCIVPRLYLTDYPTASNAQELSRLAVTHVVSVLDYDITLPDFIKDENKLHIRVQDLGGVKLLDHFDKTTSFINGALEENSKNVVLVHCLMGISRSATVVCAYLIATKGMNAPEALECVQSKRSIVCPNLGFRKQLETYAERFESDRKERESRRILSKVKAFRFWAT</sequence>
<evidence type="ECO:0000256" key="1">
    <source>
        <dbReference type="ARBA" id="ARBA00008601"/>
    </source>
</evidence>
<dbReference type="STRING" id="946122.A0A0C2TQA3"/>
<dbReference type="EMBL" id="KN818226">
    <property type="protein sequence ID" value="KIL69424.1"/>
    <property type="molecule type" value="Genomic_DNA"/>
</dbReference>
<accession>A0A0C2TQA3</accession>
<dbReference type="GO" id="GO:0005829">
    <property type="term" value="C:cytosol"/>
    <property type="evidence" value="ECO:0007669"/>
    <property type="project" value="TreeGrafter"/>
</dbReference>
<dbReference type="Gene3D" id="3.90.190.10">
    <property type="entry name" value="Protein tyrosine phosphatase superfamily"/>
    <property type="match status" value="1"/>
</dbReference>
<dbReference type="SMART" id="SM00195">
    <property type="entry name" value="DSPc"/>
    <property type="match status" value="1"/>
</dbReference>
<evidence type="ECO:0000256" key="2">
    <source>
        <dbReference type="ARBA" id="ARBA00022801"/>
    </source>
</evidence>
<dbReference type="OrthoDB" id="2017893at2759"/>
<keyword evidence="2" id="KW-0378">Hydrolase</keyword>
<keyword evidence="3" id="KW-0904">Protein phosphatase</keyword>
<dbReference type="InterPro" id="IPR000387">
    <property type="entry name" value="Tyr_Pase_dom"/>
</dbReference>
<dbReference type="InParanoid" id="A0A0C2TQA3"/>
<feature type="domain" description="Tyrosine specific protein phosphatases" evidence="7">
    <location>
        <begin position="86"/>
        <end position="145"/>
    </location>
</feature>
<protein>
    <submittedName>
        <fullName evidence="8">Uncharacterized protein</fullName>
    </submittedName>
</protein>
<dbReference type="CDD" id="cd14498">
    <property type="entry name" value="DSP"/>
    <property type="match status" value="1"/>
</dbReference>
<dbReference type="GO" id="GO:0007165">
    <property type="term" value="P:signal transduction"/>
    <property type="evidence" value="ECO:0007669"/>
    <property type="project" value="TreeGrafter"/>
</dbReference>
<proteinExistence type="inferred from homology"/>
<dbReference type="PROSITE" id="PS00383">
    <property type="entry name" value="TYR_PHOSPHATASE_1"/>
    <property type="match status" value="1"/>
</dbReference>
<comment type="similarity">
    <text evidence="1">Belongs to the protein-tyrosine phosphatase family. Non-receptor class dual specificity subfamily.</text>
</comment>